<feature type="domain" description="Cadherin" evidence="3">
    <location>
        <begin position="71"/>
        <end position="157"/>
    </location>
</feature>
<keyword evidence="2" id="KW-0472">Membrane</keyword>
<evidence type="ECO:0000256" key="1">
    <source>
        <dbReference type="PROSITE-ProRule" id="PRU00043"/>
    </source>
</evidence>
<dbReference type="PROSITE" id="PS50268">
    <property type="entry name" value="CADHERIN_2"/>
    <property type="match status" value="1"/>
</dbReference>
<keyword evidence="2" id="KW-1133">Transmembrane helix</keyword>
<proteinExistence type="predicted"/>
<dbReference type="Pfam" id="PF00028">
    <property type="entry name" value="Cadherin"/>
    <property type="match status" value="1"/>
</dbReference>
<dbReference type="GO" id="GO:0005509">
    <property type="term" value="F:calcium ion binding"/>
    <property type="evidence" value="ECO:0007669"/>
    <property type="project" value="UniProtKB-UniRule"/>
</dbReference>
<protein>
    <recommendedName>
        <fullName evidence="3">Cadherin domain-containing protein</fullName>
    </recommendedName>
</protein>
<keyword evidence="1" id="KW-0106">Calcium</keyword>
<dbReference type="InterPro" id="IPR015919">
    <property type="entry name" value="Cadherin-like_sf"/>
</dbReference>
<keyword evidence="2" id="KW-0812">Transmembrane</keyword>
<dbReference type="AlphaFoldDB" id="A0A5J4N7N2"/>
<dbReference type="CDD" id="cd11304">
    <property type="entry name" value="Cadherin_repeat"/>
    <property type="match status" value="1"/>
</dbReference>
<feature type="transmembrane region" description="Helical" evidence="2">
    <location>
        <begin position="177"/>
        <end position="201"/>
    </location>
</feature>
<name>A0A5J4N7N2_9TREM</name>
<evidence type="ECO:0000313" key="5">
    <source>
        <dbReference type="Proteomes" id="UP000324629"/>
    </source>
</evidence>
<comment type="caution">
    <text evidence="4">The sequence shown here is derived from an EMBL/GenBank/DDBJ whole genome shotgun (WGS) entry which is preliminary data.</text>
</comment>
<keyword evidence="5" id="KW-1185">Reference proteome</keyword>
<evidence type="ECO:0000259" key="3">
    <source>
        <dbReference type="PROSITE" id="PS50268"/>
    </source>
</evidence>
<reference evidence="4 5" key="1">
    <citation type="journal article" date="2019" name="Gigascience">
        <title>Whole-genome sequence of the oriental lung fluke Paragonimus westermani.</title>
        <authorList>
            <person name="Oey H."/>
            <person name="Zakrzewski M."/>
            <person name="Narain K."/>
            <person name="Devi K.R."/>
            <person name="Agatsuma T."/>
            <person name="Nawaratna S."/>
            <person name="Gobert G.N."/>
            <person name="Jones M.K."/>
            <person name="Ragan M.A."/>
            <person name="McManus D.P."/>
            <person name="Krause L."/>
        </authorList>
    </citation>
    <scope>NUCLEOTIDE SEQUENCE [LARGE SCALE GENOMIC DNA]</scope>
    <source>
        <strain evidence="4 5">IND2009</strain>
    </source>
</reference>
<evidence type="ECO:0000313" key="4">
    <source>
        <dbReference type="EMBL" id="KAA3671555.1"/>
    </source>
</evidence>
<sequence>MELTILQFTATEHSTFTRKSEIFNRHSSKEGVQSSNQDPVMNKLPGLNKVREPSEHWPQIATAIKARCEELYATDDDAGDNGTINYFIKSGNSENYFLLDQYSGTIQIGADLSGYAVGEYMLHLEARDCGHPSRSAFGSLVVEIDRSPPKSALMPAQLDPSRFGYLGLGATGYTFNLYILIAIVVASGTISALLLVSICLFMRRSRRTRRACTNFSSSSNGVIPNSSKPVSNTKAEKYLPTYPVTNAYHSGTAVDVHPSPYVATKLSITNLTPTNWWTLNFFKILGSLSQTTINPYMQNM</sequence>
<dbReference type="GO" id="GO:0007156">
    <property type="term" value="P:homophilic cell adhesion via plasma membrane adhesion molecules"/>
    <property type="evidence" value="ECO:0007669"/>
    <property type="project" value="InterPro"/>
</dbReference>
<dbReference type="EMBL" id="QNGE01006211">
    <property type="protein sequence ID" value="KAA3671555.1"/>
    <property type="molecule type" value="Genomic_DNA"/>
</dbReference>
<dbReference type="GO" id="GO:0016020">
    <property type="term" value="C:membrane"/>
    <property type="evidence" value="ECO:0007669"/>
    <property type="project" value="InterPro"/>
</dbReference>
<dbReference type="SMART" id="SM00112">
    <property type="entry name" value="CA"/>
    <property type="match status" value="1"/>
</dbReference>
<dbReference type="Proteomes" id="UP000324629">
    <property type="component" value="Unassembled WGS sequence"/>
</dbReference>
<gene>
    <name evidence="4" type="ORF">DEA37_0012805</name>
</gene>
<dbReference type="InterPro" id="IPR002126">
    <property type="entry name" value="Cadherin-like_dom"/>
</dbReference>
<dbReference type="SUPFAM" id="SSF49313">
    <property type="entry name" value="Cadherin-like"/>
    <property type="match status" value="1"/>
</dbReference>
<evidence type="ECO:0000256" key="2">
    <source>
        <dbReference type="SAM" id="Phobius"/>
    </source>
</evidence>
<dbReference type="Gene3D" id="2.60.40.60">
    <property type="entry name" value="Cadherins"/>
    <property type="match status" value="1"/>
</dbReference>
<organism evidence="4 5">
    <name type="scientific">Paragonimus westermani</name>
    <dbReference type="NCBI Taxonomy" id="34504"/>
    <lineage>
        <taxon>Eukaryota</taxon>
        <taxon>Metazoa</taxon>
        <taxon>Spiralia</taxon>
        <taxon>Lophotrochozoa</taxon>
        <taxon>Platyhelminthes</taxon>
        <taxon>Trematoda</taxon>
        <taxon>Digenea</taxon>
        <taxon>Plagiorchiida</taxon>
        <taxon>Troglotremata</taxon>
        <taxon>Troglotrematidae</taxon>
        <taxon>Paragonimus</taxon>
    </lineage>
</organism>
<accession>A0A5J4N7N2</accession>